<name>A0ABY7TLJ0_9SPHN</name>
<sequence>MVKFLKAAPIAALSLLAGCSSGPSYEYYKVSSRFVSSAQNQSAPEIITTPGYGQYAGRALTVAVRAPDRCSNNTANQASGGAAASGAILQTNCGVEMAEIERGLTRAGYNVISWNILEREMARNSSANEVASTLGAQVLFQINSLENSRKTLGQDARWERTYARSDPRGMTGAPLPLTEETRNMIGRTYLAPIEAKANTRAYAVTLDAVAVWVATGQSLWYYRWTRAKEPNGTAVGYNLPLQCIAGYGFSQCSQFRPVGAQAQASTVVAAGESVAISASERPEDVEKAIYAELYKEVVQNFVDSFAKARQFAS</sequence>
<proteinExistence type="predicted"/>
<keyword evidence="2" id="KW-1185">Reference proteome</keyword>
<accession>A0ABY7TLJ0</accession>
<organism evidence="1 2">
    <name type="scientific">Sphingomonas naphthae</name>
    <dbReference type="NCBI Taxonomy" id="1813468"/>
    <lineage>
        <taxon>Bacteria</taxon>
        <taxon>Pseudomonadati</taxon>
        <taxon>Pseudomonadota</taxon>
        <taxon>Alphaproteobacteria</taxon>
        <taxon>Sphingomonadales</taxon>
        <taxon>Sphingomonadaceae</taxon>
        <taxon>Sphingomonas</taxon>
    </lineage>
</organism>
<protein>
    <submittedName>
        <fullName evidence="1">Uncharacterized protein</fullName>
    </submittedName>
</protein>
<reference evidence="1 2" key="1">
    <citation type="submission" date="2023-02" db="EMBL/GenBank/DDBJ databases">
        <title>Genome sequence of Sphingomonas naphthae.</title>
        <authorList>
            <person name="Kim S."/>
            <person name="Heo J."/>
            <person name="Kwon S.-W."/>
        </authorList>
    </citation>
    <scope>NUCLEOTIDE SEQUENCE [LARGE SCALE GENOMIC DNA]</scope>
    <source>
        <strain evidence="1 2">KACC 18716</strain>
    </source>
</reference>
<dbReference type="Proteomes" id="UP001220395">
    <property type="component" value="Chromosome"/>
</dbReference>
<dbReference type="RefSeq" id="WP_273688346.1">
    <property type="nucleotide sequence ID" value="NZ_CP117411.1"/>
</dbReference>
<gene>
    <name evidence="1" type="ORF">PQ455_00870</name>
</gene>
<dbReference type="PROSITE" id="PS51257">
    <property type="entry name" value="PROKAR_LIPOPROTEIN"/>
    <property type="match status" value="1"/>
</dbReference>
<evidence type="ECO:0000313" key="1">
    <source>
        <dbReference type="EMBL" id="WCT73815.1"/>
    </source>
</evidence>
<dbReference type="EMBL" id="CP117411">
    <property type="protein sequence ID" value="WCT73815.1"/>
    <property type="molecule type" value="Genomic_DNA"/>
</dbReference>
<evidence type="ECO:0000313" key="2">
    <source>
        <dbReference type="Proteomes" id="UP001220395"/>
    </source>
</evidence>